<comment type="caution">
    <text evidence="2">The sequence shown here is derived from an EMBL/GenBank/DDBJ whole genome shotgun (WGS) entry which is preliminary data.</text>
</comment>
<proteinExistence type="predicted"/>
<accession>A0A438DZK5</accession>
<name>A0A438DZK5_VITVI</name>
<dbReference type="AlphaFoldDB" id="A0A438DZK5"/>
<evidence type="ECO:0000256" key="1">
    <source>
        <dbReference type="SAM" id="MobiDB-lite"/>
    </source>
</evidence>
<evidence type="ECO:0000313" key="2">
    <source>
        <dbReference type="EMBL" id="RVW40909.1"/>
    </source>
</evidence>
<dbReference type="Proteomes" id="UP000288805">
    <property type="component" value="Unassembled WGS sequence"/>
</dbReference>
<organism evidence="2 3">
    <name type="scientific">Vitis vinifera</name>
    <name type="common">Grape</name>
    <dbReference type="NCBI Taxonomy" id="29760"/>
    <lineage>
        <taxon>Eukaryota</taxon>
        <taxon>Viridiplantae</taxon>
        <taxon>Streptophyta</taxon>
        <taxon>Embryophyta</taxon>
        <taxon>Tracheophyta</taxon>
        <taxon>Spermatophyta</taxon>
        <taxon>Magnoliopsida</taxon>
        <taxon>eudicotyledons</taxon>
        <taxon>Gunneridae</taxon>
        <taxon>Pentapetalae</taxon>
        <taxon>rosids</taxon>
        <taxon>Vitales</taxon>
        <taxon>Vitaceae</taxon>
        <taxon>Viteae</taxon>
        <taxon>Vitis</taxon>
    </lineage>
</organism>
<feature type="region of interest" description="Disordered" evidence="1">
    <location>
        <begin position="72"/>
        <end position="101"/>
    </location>
</feature>
<sequence>MSLMMLYFPDEIYEHRTFAEIGNIVDEVVPHDEYIDEMLTMSMSQIKEIVQSELASPFDLFKIFDIDDEIAQHDSDDDSSSASDLDPIDKKVSPVVGDRDC</sequence>
<dbReference type="EMBL" id="QGNW01001448">
    <property type="protein sequence ID" value="RVW40909.1"/>
    <property type="molecule type" value="Genomic_DNA"/>
</dbReference>
<reference evidence="2 3" key="1">
    <citation type="journal article" date="2018" name="PLoS Genet.">
        <title>Population sequencing reveals clonal diversity and ancestral inbreeding in the grapevine cultivar Chardonnay.</title>
        <authorList>
            <person name="Roach M.J."/>
            <person name="Johnson D.L."/>
            <person name="Bohlmann J."/>
            <person name="van Vuuren H.J."/>
            <person name="Jones S.J."/>
            <person name="Pretorius I.S."/>
            <person name="Schmidt S.A."/>
            <person name="Borneman A.R."/>
        </authorList>
    </citation>
    <scope>NUCLEOTIDE SEQUENCE [LARGE SCALE GENOMIC DNA]</scope>
    <source>
        <strain evidence="3">cv. Chardonnay</strain>
        <tissue evidence="2">Leaf</tissue>
    </source>
</reference>
<protein>
    <submittedName>
        <fullName evidence="2">Uncharacterized protein</fullName>
    </submittedName>
</protein>
<evidence type="ECO:0000313" key="3">
    <source>
        <dbReference type="Proteomes" id="UP000288805"/>
    </source>
</evidence>
<gene>
    <name evidence="2" type="ORF">CK203_076963</name>
</gene>
<feature type="compositionally biased region" description="Basic and acidic residues" evidence="1">
    <location>
        <begin position="87"/>
        <end position="101"/>
    </location>
</feature>